<dbReference type="CDD" id="cd06259">
    <property type="entry name" value="YdcF-like"/>
    <property type="match status" value="1"/>
</dbReference>
<dbReference type="InterPro" id="IPR014729">
    <property type="entry name" value="Rossmann-like_a/b/a_fold"/>
</dbReference>
<sequence length="203" mass="22547">MVKPSLAIALLGGGLVKDRAGEWRTTNFNENDQHGALGDRLRVIATSIIFIKYPEAKIVVLGGKGQLGNTPGVPAVARVIKQELIKLGVPAKKIIVETRSGTTFEQLSALGGIVKRGKYNKVFVVSNEYHLPRIRVMMHRIRALNYILRNARAFSAEKIVLHKYPKKWANTIHKAYVSAAMQRRIQLEKKGVAAIKSGTYKYS</sequence>
<accession>A0A0G1QW08</accession>
<dbReference type="AlphaFoldDB" id="A0A0G1QW08"/>
<protein>
    <submittedName>
        <fullName evidence="2">Periplasmic protein</fullName>
    </submittedName>
</protein>
<dbReference type="STRING" id="1619050.UX20_C0039G0003"/>
<comment type="caution">
    <text evidence="2">The sequence shown here is derived from an EMBL/GenBank/DDBJ whole genome shotgun (WGS) entry which is preliminary data.</text>
</comment>
<reference evidence="2 3" key="1">
    <citation type="journal article" date="2015" name="Nature">
        <title>rRNA introns, odd ribosomes, and small enigmatic genomes across a large radiation of phyla.</title>
        <authorList>
            <person name="Brown C.T."/>
            <person name="Hug L.A."/>
            <person name="Thomas B.C."/>
            <person name="Sharon I."/>
            <person name="Castelle C.J."/>
            <person name="Singh A."/>
            <person name="Wilkins M.J."/>
            <person name="Williams K.H."/>
            <person name="Banfield J.F."/>
        </authorList>
    </citation>
    <scope>NUCLEOTIDE SEQUENCE [LARGE SCALE GENOMIC DNA]</scope>
</reference>
<proteinExistence type="predicted"/>
<dbReference type="Pfam" id="PF02698">
    <property type="entry name" value="DUF218"/>
    <property type="match status" value="1"/>
</dbReference>
<dbReference type="EMBL" id="LCLH01000039">
    <property type="protein sequence ID" value="KKU12850.1"/>
    <property type="molecule type" value="Genomic_DNA"/>
</dbReference>
<evidence type="ECO:0000313" key="2">
    <source>
        <dbReference type="EMBL" id="KKU12850.1"/>
    </source>
</evidence>
<feature type="domain" description="DUF218" evidence="1">
    <location>
        <begin position="7"/>
        <end position="164"/>
    </location>
</feature>
<name>A0A0G1QW08_9BACT</name>
<dbReference type="Proteomes" id="UP000034911">
    <property type="component" value="Unassembled WGS sequence"/>
</dbReference>
<evidence type="ECO:0000259" key="1">
    <source>
        <dbReference type="Pfam" id="PF02698"/>
    </source>
</evidence>
<organism evidence="2 3">
    <name type="scientific">Candidatus Magasanikbacteria bacterium GW2011_GWC2_45_8</name>
    <dbReference type="NCBI Taxonomy" id="1619050"/>
    <lineage>
        <taxon>Bacteria</taxon>
        <taxon>Candidatus Magasanikiibacteriota</taxon>
    </lineage>
</organism>
<gene>
    <name evidence="2" type="ORF">UX20_C0039G0003</name>
</gene>
<dbReference type="Gene3D" id="3.40.50.620">
    <property type="entry name" value="HUPs"/>
    <property type="match status" value="1"/>
</dbReference>
<evidence type="ECO:0000313" key="3">
    <source>
        <dbReference type="Proteomes" id="UP000034911"/>
    </source>
</evidence>
<dbReference type="InterPro" id="IPR003848">
    <property type="entry name" value="DUF218"/>
</dbReference>